<dbReference type="Gramene" id="Solyc02g069455.1.1">
    <property type="protein sequence ID" value="Solyc02g069455.1.1"/>
    <property type="gene ID" value="Solyc02g069455.1"/>
</dbReference>
<sequence>MKLDIRINEISIQILSVSSNRPDEASPDEPISQRNIDDDLFHCWFLFISYCNQVTPSYPSNPSSNVQEEDPWLALIASAGALSANCFESLQGVRPEMSAEAGRTGADNRIEDKASAAENAFNDEELSSVELETGVWFEEHTMDEVLCFVKTEEDWSVESERIIIPRVSNKRNLNKGNQKLDIRVNKVSVQVLSVSSNRPDEASPHESISQWNIDDDLLHCWFLFISYGNQVTPSYPSNPSSNVQEEDPWSDELTPVPLVTTHYQMRKILKANLRLVFSIVALIASAGALSANCFESLQGVSPEMSAEAGRTGADKRIEDKASAAENAFNEEELSSVELETGVWFEQHTMAEVLCFVGEDKELKRELRWSDFIG</sequence>
<dbReference type="Proteomes" id="UP000004994">
    <property type="component" value="Chromosome 2"/>
</dbReference>
<dbReference type="InParanoid" id="A0A3Q7FMW0"/>
<organism evidence="1">
    <name type="scientific">Solanum lycopersicum</name>
    <name type="common">Tomato</name>
    <name type="synonym">Lycopersicon esculentum</name>
    <dbReference type="NCBI Taxonomy" id="4081"/>
    <lineage>
        <taxon>Eukaryota</taxon>
        <taxon>Viridiplantae</taxon>
        <taxon>Streptophyta</taxon>
        <taxon>Embryophyta</taxon>
        <taxon>Tracheophyta</taxon>
        <taxon>Spermatophyta</taxon>
        <taxon>Magnoliopsida</taxon>
        <taxon>eudicotyledons</taxon>
        <taxon>Gunneridae</taxon>
        <taxon>Pentapetalae</taxon>
        <taxon>asterids</taxon>
        <taxon>lamiids</taxon>
        <taxon>Solanales</taxon>
        <taxon>Solanaceae</taxon>
        <taxon>Solanoideae</taxon>
        <taxon>Solaneae</taxon>
        <taxon>Solanum</taxon>
        <taxon>Solanum subgen. Lycopersicon</taxon>
    </lineage>
</organism>
<protein>
    <submittedName>
        <fullName evidence="1">Uncharacterized protein</fullName>
    </submittedName>
</protein>
<reference evidence="1" key="2">
    <citation type="submission" date="2019-01" db="UniProtKB">
        <authorList>
            <consortium name="EnsemblPlants"/>
        </authorList>
    </citation>
    <scope>IDENTIFICATION</scope>
    <source>
        <strain evidence="1">cv. Heinz 1706</strain>
    </source>
</reference>
<dbReference type="AlphaFoldDB" id="A0A3Q7FMW0"/>
<evidence type="ECO:0000313" key="1">
    <source>
        <dbReference type="EnsemblPlants" id="Solyc02g069455.1.1"/>
    </source>
</evidence>
<evidence type="ECO:0000313" key="2">
    <source>
        <dbReference type="Proteomes" id="UP000004994"/>
    </source>
</evidence>
<name>A0A3Q7FMW0_SOLLC</name>
<keyword evidence="2" id="KW-1185">Reference proteome</keyword>
<accession>A0A3Q7FMW0</accession>
<proteinExistence type="predicted"/>
<reference evidence="1" key="1">
    <citation type="journal article" date="2012" name="Nature">
        <title>The tomato genome sequence provides insights into fleshy fruit evolution.</title>
        <authorList>
            <consortium name="Tomato Genome Consortium"/>
        </authorList>
    </citation>
    <scope>NUCLEOTIDE SEQUENCE [LARGE SCALE GENOMIC DNA]</scope>
    <source>
        <strain evidence="1">cv. Heinz 1706</strain>
    </source>
</reference>
<dbReference type="EnsemblPlants" id="Solyc02g069455.1.1">
    <property type="protein sequence ID" value="Solyc02g069455.1.1"/>
    <property type="gene ID" value="Solyc02g069455.1"/>
</dbReference>